<reference evidence="1 2" key="1">
    <citation type="journal article" date="2023" name="Nucleic Acids Res.">
        <title>The hologenome of Daphnia magna reveals possible DNA methylation and microbiome-mediated evolution of the host genome.</title>
        <authorList>
            <person name="Chaturvedi A."/>
            <person name="Li X."/>
            <person name="Dhandapani V."/>
            <person name="Marshall H."/>
            <person name="Kissane S."/>
            <person name="Cuenca-Cambronero M."/>
            <person name="Asole G."/>
            <person name="Calvet F."/>
            <person name="Ruiz-Romero M."/>
            <person name="Marangio P."/>
            <person name="Guigo R."/>
            <person name="Rago D."/>
            <person name="Mirbahai L."/>
            <person name="Eastwood N."/>
            <person name="Colbourne J.K."/>
            <person name="Zhou J."/>
            <person name="Mallon E."/>
            <person name="Orsini L."/>
        </authorList>
    </citation>
    <scope>NUCLEOTIDE SEQUENCE [LARGE SCALE GENOMIC DNA]</scope>
    <source>
        <strain evidence="1">LRV0_1</strain>
    </source>
</reference>
<evidence type="ECO:0000313" key="2">
    <source>
        <dbReference type="Proteomes" id="UP001234178"/>
    </source>
</evidence>
<name>A0ABR0B850_9CRUS</name>
<keyword evidence="2" id="KW-1185">Reference proteome</keyword>
<evidence type="ECO:0000313" key="1">
    <source>
        <dbReference type="EMBL" id="KAK4037869.1"/>
    </source>
</evidence>
<proteinExistence type="predicted"/>
<gene>
    <name evidence="1" type="ORF">OUZ56_029895</name>
</gene>
<organism evidence="1 2">
    <name type="scientific">Daphnia magna</name>
    <dbReference type="NCBI Taxonomy" id="35525"/>
    <lineage>
        <taxon>Eukaryota</taxon>
        <taxon>Metazoa</taxon>
        <taxon>Ecdysozoa</taxon>
        <taxon>Arthropoda</taxon>
        <taxon>Crustacea</taxon>
        <taxon>Branchiopoda</taxon>
        <taxon>Diplostraca</taxon>
        <taxon>Cladocera</taxon>
        <taxon>Anomopoda</taxon>
        <taxon>Daphniidae</taxon>
        <taxon>Daphnia</taxon>
    </lineage>
</organism>
<protein>
    <submittedName>
        <fullName evidence="1">Uncharacterized protein</fullName>
    </submittedName>
</protein>
<sequence>MLLQEHQRQKAPLSVSTNENFTAVSLSVNDISSHNISSHIYGSTATPESVISLLSPDVVNVEEHHITTPVEKLPSPCLLNLPSEGQLSILIDSAMFCDKDLPNVEICSETTKNQRSLLAPDVVTLEDHHTIPLAEKLLYPCLLNLPPDEGQPSVQIDSEIVSADRLLNYEMCLATSETQTCLPAPEENMEERHIDLAVEKISPPCSLNLQPDKEQQSMLYDSEMFCDDDFRSVETCSTSPESEASLLVQEDTFEVCITKMSGTHLIEIFCEEHREEMICYLAMEYAKIRHHFEQKRLNNLLLSKSKAKIKSKSKEAKNA</sequence>
<accession>A0ABR0B850</accession>
<dbReference type="Proteomes" id="UP001234178">
    <property type="component" value="Unassembled WGS sequence"/>
</dbReference>
<comment type="caution">
    <text evidence="1">The sequence shown here is derived from an EMBL/GenBank/DDBJ whole genome shotgun (WGS) entry which is preliminary data.</text>
</comment>
<dbReference type="EMBL" id="JAOYFB010000040">
    <property type="protein sequence ID" value="KAK4037869.1"/>
    <property type="molecule type" value="Genomic_DNA"/>
</dbReference>